<comment type="function">
    <text evidence="13">NDH-1 shuttles electrons from NADH, via FMN and iron-sulfur (Fe-S) centers, to quinones in the respiratory chain. Couples the redox reaction to proton translocation (for every two electrons transferred, four hydrogen ions are translocated across the cytoplasmic membrane), and thus conserves the redox energy in a proton gradient.</text>
</comment>
<dbReference type="PANTHER" id="PTHR43105:SF12">
    <property type="entry name" value="NADH-QUINONE OXIDOREDUCTASE SUBUNIT G"/>
    <property type="match status" value="1"/>
</dbReference>
<evidence type="ECO:0000259" key="14">
    <source>
        <dbReference type="PROSITE" id="PS51085"/>
    </source>
</evidence>
<evidence type="ECO:0000259" key="16">
    <source>
        <dbReference type="PROSITE" id="PS51839"/>
    </source>
</evidence>
<dbReference type="KEGG" id="fgi:OP10G_1073"/>
<dbReference type="FunFam" id="3.10.20.740:FF:000004">
    <property type="entry name" value="NADH-quinone oxidoreductase"/>
    <property type="match status" value="1"/>
</dbReference>
<dbReference type="InterPro" id="IPR036010">
    <property type="entry name" value="2Fe-2S_ferredoxin-like_sf"/>
</dbReference>
<dbReference type="InterPro" id="IPR006963">
    <property type="entry name" value="Mopterin_OxRdtase_4Fe-4S_dom"/>
</dbReference>
<evidence type="ECO:0000313" key="18">
    <source>
        <dbReference type="Proteomes" id="UP000027982"/>
    </source>
</evidence>
<dbReference type="Proteomes" id="UP000027982">
    <property type="component" value="Chromosome"/>
</dbReference>
<comment type="subcellular location">
    <subcellularLocation>
        <location evidence="2">Membrane</location>
    </subcellularLocation>
</comment>
<feature type="domain" description="4Fe-4S Mo/W bis-MGD-type" evidence="15">
    <location>
        <begin position="233"/>
        <end position="289"/>
    </location>
</feature>
<dbReference type="SUPFAM" id="SSF54292">
    <property type="entry name" value="2Fe-2S ferredoxin-like"/>
    <property type="match status" value="1"/>
</dbReference>
<accession>A0A068NLU1</accession>
<dbReference type="GO" id="GO:0016020">
    <property type="term" value="C:membrane"/>
    <property type="evidence" value="ECO:0007669"/>
    <property type="project" value="UniProtKB-SubCell"/>
</dbReference>
<comment type="cofactor">
    <cofactor evidence="13">
        <name>[2Fe-2S] cluster</name>
        <dbReference type="ChEBI" id="CHEBI:190135"/>
    </cofactor>
    <text evidence="13">Binds 1 [2Fe-2S] cluster per subunit.</text>
</comment>
<comment type="catalytic activity">
    <reaction evidence="12 13">
        <text>a quinone + NADH + 5 H(+)(in) = a quinol + NAD(+) + 4 H(+)(out)</text>
        <dbReference type="Rhea" id="RHEA:57888"/>
        <dbReference type="ChEBI" id="CHEBI:15378"/>
        <dbReference type="ChEBI" id="CHEBI:24646"/>
        <dbReference type="ChEBI" id="CHEBI:57540"/>
        <dbReference type="ChEBI" id="CHEBI:57945"/>
        <dbReference type="ChEBI" id="CHEBI:132124"/>
    </reaction>
</comment>
<keyword evidence="13" id="KW-0874">Quinone</keyword>
<dbReference type="InterPro" id="IPR000283">
    <property type="entry name" value="NADH_UbQ_OxRdtase_75kDa_su_CS"/>
</dbReference>
<dbReference type="NCBIfam" id="TIGR01973">
    <property type="entry name" value="NuoG"/>
    <property type="match status" value="1"/>
</dbReference>
<organism evidence="17 18">
    <name type="scientific">Fimbriimonas ginsengisoli Gsoil 348</name>
    <dbReference type="NCBI Taxonomy" id="661478"/>
    <lineage>
        <taxon>Bacteria</taxon>
        <taxon>Bacillati</taxon>
        <taxon>Armatimonadota</taxon>
        <taxon>Fimbriimonadia</taxon>
        <taxon>Fimbriimonadales</taxon>
        <taxon>Fimbriimonadaceae</taxon>
        <taxon>Fimbriimonas</taxon>
    </lineage>
</organism>
<keyword evidence="10 13" id="KW-0520">NAD</keyword>
<dbReference type="Pfam" id="PF22117">
    <property type="entry name" value="Fer4_Nqo3"/>
    <property type="match status" value="1"/>
</dbReference>
<dbReference type="PROSITE" id="PS00642">
    <property type="entry name" value="COMPLEX1_75K_2"/>
    <property type="match status" value="1"/>
</dbReference>
<dbReference type="InterPro" id="IPR006656">
    <property type="entry name" value="Mopterin_OxRdtase"/>
</dbReference>
<evidence type="ECO:0000256" key="1">
    <source>
        <dbReference type="ARBA" id="ARBA00001966"/>
    </source>
</evidence>
<keyword evidence="7 13" id="KW-1278">Translocase</keyword>
<keyword evidence="5 13" id="KW-0001">2Fe-2S</keyword>
<evidence type="ECO:0000256" key="9">
    <source>
        <dbReference type="ARBA" id="ARBA00023014"/>
    </source>
</evidence>
<dbReference type="EC" id="7.1.1.-" evidence="13"/>
<dbReference type="GO" id="GO:0051537">
    <property type="term" value="F:2 iron, 2 sulfur cluster binding"/>
    <property type="evidence" value="ECO:0007669"/>
    <property type="project" value="UniProtKB-UniRule"/>
</dbReference>
<dbReference type="OrthoDB" id="9803192at2"/>
<evidence type="ECO:0000256" key="11">
    <source>
        <dbReference type="ARBA" id="ARBA00023136"/>
    </source>
</evidence>
<evidence type="ECO:0000256" key="7">
    <source>
        <dbReference type="ARBA" id="ARBA00022967"/>
    </source>
</evidence>
<dbReference type="InterPro" id="IPR010228">
    <property type="entry name" value="NADH_UbQ_OxRdtase_Gsu"/>
</dbReference>
<keyword evidence="4 13" id="KW-0004">4Fe-4S</keyword>
<dbReference type="Gene3D" id="3.10.20.740">
    <property type="match status" value="1"/>
</dbReference>
<dbReference type="PROSITE" id="PS51085">
    <property type="entry name" value="2FE2S_FER_2"/>
    <property type="match status" value="1"/>
</dbReference>
<dbReference type="Pfam" id="PF04879">
    <property type="entry name" value="Molybdop_Fe4S4"/>
    <property type="match status" value="1"/>
</dbReference>
<evidence type="ECO:0000256" key="2">
    <source>
        <dbReference type="ARBA" id="ARBA00004370"/>
    </source>
</evidence>
<dbReference type="EMBL" id="CP007139">
    <property type="protein sequence ID" value="AIE84441.1"/>
    <property type="molecule type" value="Genomic_DNA"/>
</dbReference>
<dbReference type="GO" id="GO:0003954">
    <property type="term" value="F:NADH dehydrogenase activity"/>
    <property type="evidence" value="ECO:0007669"/>
    <property type="project" value="TreeGrafter"/>
</dbReference>
<dbReference type="GO" id="GO:0048038">
    <property type="term" value="F:quinone binding"/>
    <property type="evidence" value="ECO:0007669"/>
    <property type="project" value="UniProtKB-UniRule"/>
</dbReference>
<evidence type="ECO:0000313" key="17">
    <source>
        <dbReference type="EMBL" id="AIE84441.1"/>
    </source>
</evidence>
<proteinExistence type="inferred from homology"/>
<dbReference type="Gene3D" id="2.20.25.90">
    <property type="entry name" value="ADC-like domains"/>
    <property type="match status" value="1"/>
</dbReference>
<sequence length="719" mass="78703">MAAVADVPLVNISINDVALQVPKGELIVESVKRLGLEVPIFCYHPRMKPVGMCRMCLIEIGFKQPDGSVRKMPKPQTACTLPASEGLMVYTDTQLLHNDRRGVLEFLLINHPLDCPICDRGGECPLQNNTLFYGPSTSRFVELKRHAPKAFPLSQYVTLDLERCIQCGRCVRFTEEISGEAELALRFRGAKTQPGTFELRTFESKFSGNVIEICPVGALTSSKYRFRARPWDLQTRPGICTVCSNGCNVYVDYRVDEVARINGRTNEAVNEEWTCDRGKFGHYSLNSDKRLSKVLVREGAGLAPSDWATAYGQILSVFQGGDVAALASTRLSNEDLFTFRNLVRGEFGSENLDHRFEKDLISNANRLENKLGVKTVQNTIADFETVPSILIFGTSLADEEPILFLRVRKAWFNKGTRVVVAHDGPTDADSFAHLILRYKPGTAAALANGLLNELVSTGKAQVPSALVEDLRQFTPEYVETVTGVPAATLREAAGIVAGSATITTRGIYDAPGGADAVETLAGLSMVTGGTFNNYARGANEEGATLLGVLPENGLNTHEILQACAVGKIKALWLAGVDPFDAHPDRDLVRRALENVDFLVFQHHTESEALHYASVVLPMTAPTEAEGSFTNLERRVQRFAQVLPWKGDAKPAWRVYTELAIRLRPYAPPFNPGEILARIAAEIPEFVGASYDSLKGEGFLLGVGPDPDPQDHTAPVEVNG</sequence>
<dbReference type="GO" id="GO:0046872">
    <property type="term" value="F:metal ion binding"/>
    <property type="evidence" value="ECO:0007669"/>
    <property type="project" value="UniProtKB-UniRule"/>
</dbReference>
<dbReference type="PROSITE" id="PS00641">
    <property type="entry name" value="COMPLEX1_75K_1"/>
    <property type="match status" value="1"/>
</dbReference>
<name>A0A068NLU1_FIMGI</name>
<evidence type="ECO:0000256" key="13">
    <source>
        <dbReference type="RuleBase" id="RU003525"/>
    </source>
</evidence>
<feature type="domain" description="4Fe-4S His(Cys)3-ligated-type" evidence="16">
    <location>
        <begin position="95"/>
        <end position="134"/>
    </location>
</feature>
<dbReference type="SUPFAM" id="SSF54862">
    <property type="entry name" value="4Fe-4S ferredoxins"/>
    <property type="match status" value="1"/>
</dbReference>
<comment type="cofactor">
    <cofactor evidence="1 13">
        <name>[4Fe-4S] cluster</name>
        <dbReference type="ChEBI" id="CHEBI:49883"/>
    </cofactor>
</comment>
<dbReference type="FunFam" id="3.30.70.20:FF:000002">
    <property type="entry name" value="NADH-ubiquinone oxidoreductase 75 kDa subunit"/>
    <property type="match status" value="1"/>
</dbReference>
<dbReference type="SMART" id="SM00926">
    <property type="entry name" value="Molybdop_Fe4S4"/>
    <property type="match status" value="1"/>
</dbReference>
<feature type="domain" description="2Fe-2S ferredoxin-type" evidence="14">
    <location>
        <begin position="8"/>
        <end position="95"/>
    </location>
</feature>
<dbReference type="PROSITE" id="PS51669">
    <property type="entry name" value="4FE4S_MOW_BIS_MGD"/>
    <property type="match status" value="1"/>
</dbReference>
<evidence type="ECO:0000256" key="10">
    <source>
        <dbReference type="ARBA" id="ARBA00023027"/>
    </source>
</evidence>
<dbReference type="HOGENOM" id="CLU_000422_11_6_0"/>
<dbReference type="RefSeq" id="WP_025226922.1">
    <property type="nucleotide sequence ID" value="NZ_CP007139.1"/>
</dbReference>
<evidence type="ECO:0000256" key="5">
    <source>
        <dbReference type="ARBA" id="ARBA00022714"/>
    </source>
</evidence>
<dbReference type="Pfam" id="PF00384">
    <property type="entry name" value="Molybdopterin"/>
    <property type="match status" value="1"/>
</dbReference>
<protein>
    <recommendedName>
        <fullName evidence="13">NADH-quinone oxidoreductase</fullName>
        <ecNumber evidence="13">7.1.1.-</ecNumber>
    </recommendedName>
</protein>
<evidence type="ECO:0000256" key="4">
    <source>
        <dbReference type="ARBA" id="ARBA00022485"/>
    </source>
</evidence>
<dbReference type="Gene3D" id="3.40.228.10">
    <property type="entry name" value="Dimethylsulfoxide Reductase, domain 2"/>
    <property type="match status" value="1"/>
</dbReference>
<dbReference type="InterPro" id="IPR054351">
    <property type="entry name" value="NADH_UbQ_OxRdtase_ferredoxin"/>
</dbReference>
<dbReference type="CDD" id="cd00207">
    <property type="entry name" value="fer2"/>
    <property type="match status" value="1"/>
</dbReference>
<dbReference type="AlphaFoldDB" id="A0A068NLU1"/>
<evidence type="ECO:0000256" key="12">
    <source>
        <dbReference type="ARBA" id="ARBA00047712"/>
    </source>
</evidence>
<dbReference type="GO" id="GO:0008137">
    <property type="term" value="F:NADH dehydrogenase (ubiquinone) activity"/>
    <property type="evidence" value="ECO:0007669"/>
    <property type="project" value="UniProtKB-UniRule"/>
</dbReference>
<dbReference type="GO" id="GO:0042773">
    <property type="term" value="P:ATP synthesis coupled electron transport"/>
    <property type="evidence" value="ECO:0007669"/>
    <property type="project" value="InterPro"/>
</dbReference>
<keyword evidence="9 13" id="KW-0411">Iron-sulfur</keyword>
<dbReference type="STRING" id="661478.OP10G_1073"/>
<dbReference type="PROSITE" id="PS51839">
    <property type="entry name" value="4FE4S_HC3"/>
    <property type="match status" value="1"/>
</dbReference>
<dbReference type="Pfam" id="PF13510">
    <property type="entry name" value="Fer2_4"/>
    <property type="match status" value="1"/>
</dbReference>
<keyword evidence="6 13" id="KW-0479">Metal-binding</keyword>
<dbReference type="Gene3D" id="3.30.70.20">
    <property type="match status" value="1"/>
</dbReference>
<reference evidence="17 18" key="1">
    <citation type="journal article" date="2014" name="PLoS ONE">
        <title>The first complete genome sequence of the class fimbriimonadia in the phylum armatimonadetes.</title>
        <authorList>
            <person name="Hu Z.Y."/>
            <person name="Wang Y.Z."/>
            <person name="Im W.T."/>
            <person name="Wang S.Y."/>
            <person name="Zhao G.P."/>
            <person name="Zheng H.J."/>
            <person name="Quan Z.X."/>
        </authorList>
    </citation>
    <scope>NUCLEOTIDE SEQUENCE [LARGE SCALE GENOMIC DNA]</scope>
    <source>
        <strain evidence="17">Gsoil 348</strain>
    </source>
</reference>
<dbReference type="SMART" id="SM00929">
    <property type="entry name" value="NADH-G_4Fe-4S_3"/>
    <property type="match status" value="1"/>
</dbReference>
<dbReference type="InterPro" id="IPR001041">
    <property type="entry name" value="2Fe-2S_ferredoxin-type"/>
</dbReference>
<gene>
    <name evidence="17" type="ORF">OP10G_1073</name>
</gene>
<evidence type="ECO:0000256" key="3">
    <source>
        <dbReference type="ARBA" id="ARBA00005404"/>
    </source>
</evidence>
<dbReference type="PROSITE" id="PS00643">
    <property type="entry name" value="COMPLEX1_75K_3"/>
    <property type="match status" value="1"/>
</dbReference>
<keyword evidence="8 13" id="KW-0408">Iron</keyword>
<dbReference type="InterPro" id="IPR019574">
    <property type="entry name" value="NADH_UbQ_OxRdtase_Gsu_4Fe4S-bd"/>
</dbReference>
<dbReference type="Pfam" id="PF10588">
    <property type="entry name" value="NADH-G_4Fe-4S_3"/>
    <property type="match status" value="1"/>
</dbReference>
<evidence type="ECO:0000256" key="6">
    <source>
        <dbReference type="ARBA" id="ARBA00022723"/>
    </source>
</evidence>
<dbReference type="Gene3D" id="3.40.50.740">
    <property type="match status" value="2"/>
</dbReference>
<keyword evidence="18" id="KW-1185">Reference proteome</keyword>
<dbReference type="SUPFAM" id="SSF53706">
    <property type="entry name" value="Formate dehydrogenase/DMSO reductase, domains 1-3"/>
    <property type="match status" value="1"/>
</dbReference>
<keyword evidence="11" id="KW-0472">Membrane</keyword>
<evidence type="ECO:0000259" key="15">
    <source>
        <dbReference type="PROSITE" id="PS51669"/>
    </source>
</evidence>
<evidence type="ECO:0000256" key="8">
    <source>
        <dbReference type="ARBA" id="ARBA00023004"/>
    </source>
</evidence>
<dbReference type="InterPro" id="IPR050123">
    <property type="entry name" value="Prok_molybdopt-oxidoreductase"/>
</dbReference>
<comment type="similarity">
    <text evidence="3 13">Belongs to the complex I 75 kDa subunit family.</text>
</comment>
<dbReference type="PANTHER" id="PTHR43105">
    <property type="entry name" value="RESPIRATORY NITRATE REDUCTASE"/>
    <property type="match status" value="1"/>
</dbReference>
<dbReference type="eggNOG" id="COG3383">
    <property type="taxonomic scope" value="Bacteria"/>
</dbReference>
<dbReference type="GO" id="GO:0051539">
    <property type="term" value="F:4 iron, 4 sulfur cluster binding"/>
    <property type="evidence" value="ECO:0007669"/>
    <property type="project" value="UniProtKB-KW"/>
</dbReference>